<dbReference type="GO" id="GO:0003677">
    <property type="term" value="F:DNA binding"/>
    <property type="evidence" value="ECO:0007669"/>
    <property type="project" value="InterPro"/>
</dbReference>
<dbReference type="PANTHER" id="PTHR43133:SF46">
    <property type="entry name" value="RNA POLYMERASE SIGMA-70 FACTOR ECF SUBFAMILY"/>
    <property type="match status" value="1"/>
</dbReference>
<comment type="caution">
    <text evidence="7">The sequence shown here is derived from an EMBL/GenBank/DDBJ whole genome shotgun (WGS) entry which is preliminary data.</text>
</comment>
<dbReference type="Gene3D" id="1.10.1740.10">
    <property type="match status" value="1"/>
</dbReference>
<gene>
    <name evidence="7" type="ORF">H2204_012647</name>
</gene>
<evidence type="ECO:0000256" key="4">
    <source>
        <dbReference type="ARBA" id="ARBA00023163"/>
    </source>
</evidence>
<dbReference type="InterPro" id="IPR036388">
    <property type="entry name" value="WH-like_DNA-bd_sf"/>
</dbReference>
<feature type="domain" description="RNA polymerase sigma factor 70 region 4 type 2" evidence="6">
    <location>
        <begin position="127"/>
        <end position="176"/>
    </location>
</feature>
<evidence type="ECO:0000313" key="7">
    <source>
        <dbReference type="EMBL" id="KAJ9619470.1"/>
    </source>
</evidence>
<dbReference type="GO" id="GO:0006352">
    <property type="term" value="P:DNA-templated transcription initiation"/>
    <property type="evidence" value="ECO:0007669"/>
    <property type="project" value="InterPro"/>
</dbReference>
<dbReference type="InterPro" id="IPR014284">
    <property type="entry name" value="RNA_pol_sigma-70_dom"/>
</dbReference>
<organism evidence="7">
    <name type="scientific">Knufia peltigerae</name>
    <dbReference type="NCBI Taxonomy" id="1002370"/>
    <lineage>
        <taxon>Eukaryota</taxon>
        <taxon>Fungi</taxon>
        <taxon>Dikarya</taxon>
        <taxon>Ascomycota</taxon>
        <taxon>Pezizomycotina</taxon>
        <taxon>Eurotiomycetes</taxon>
        <taxon>Chaetothyriomycetidae</taxon>
        <taxon>Chaetothyriales</taxon>
        <taxon>Trichomeriaceae</taxon>
        <taxon>Knufia</taxon>
    </lineage>
</organism>
<name>A0AA38XS27_9EURO</name>
<dbReference type="InterPro" id="IPR013325">
    <property type="entry name" value="RNA_pol_sigma_r2"/>
</dbReference>
<dbReference type="Pfam" id="PF04542">
    <property type="entry name" value="Sigma70_r2"/>
    <property type="match status" value="1"/>
</dbReference>
<dbReference type="NCBIfam" id="TIGR02937">
    <property type="entry name" value="sigma70-ECF"/>
    <property type="match status" value="1"/>
</dbReference>
<dbReference type="PANTHER" id="PTHR43133">
    <property type="entry name" value="RNA POLYMERASE ECF-TYPE SIGMA FACTO"/>
    <property type="match status" value="1"/>
</dbReference>
<dbReference type="Gene3D" id="1.10.10.10">
    <property type="entry name" value="Winged helix-like DNA-binding domain superfamily/Winged helix DNA-binding domain"/>
    <property type="match status" value="1"/>
</dbReference>
<dbReference type="AlphaFoldDB" id="A0AA38XS27"/>
<keyword evidence="3" id="KW-0731">Sigma factor</keyword>
<protein>
    <recommendedName>
        <fullName evidence="8">RNA polymerase subunit sigma-24</fullName>
    </recommendedName>
</protein>
<evidence type="ECO:0000259" key="5">
    <source>
        <dbReference type="Pfam" id="PF04542"/>
    </source>
</evidence>
<evidence type="ECO:0008006" key="8">
    <source>
        <dbReference type="Google" id="ProtNLM"/>
    </source>
</evidence>
<dbReference type="InterPro" id="IPR013249">
    <property type="entry name" value="RNA_pol_sigma70_r4_t2"/>
</dbReference>
<dbReference type="SUPFAM" id="SSF88946">
    <property type="entry name" value="Sigma2 domain of RNA polymerase sigma factors"/>
    <property type="match status" value="1"/>
</dbReference>
<keyword evidence="2" id="KW-0805">Transcription regulation</keyword>
<accession>A0AA38XS27</accession>
<keyword evidence="4" id="KW-0804">Transcription</keyword>
<feature type="domain" description="RNA polymerase sigma-70 region 2" evidence="5">
    <location>
        <begin position="31"/>
        <end position="98"/>
    </location>
</feature>
<comment type="similarity">
    <text evidence="1">Belongs to the sigma-70 factor family. ECF subfamily.</text>
</comment>
<dbReference type="InterPro" id="IPR039425">
    <property type="entry name" value="RNA_pol_sigma-70-like"/>
</dbReference>
<proteinExistence type="inferred from homology"/>
<dbReference type="EMBL" id="JAPDRN010000131">
    <property type="protein sequence ID" value="KAJ9619470.1"/>
    <property type="molecule type" value="Genomic_DNA"/>
</dbReference>
<evidence type="ECO:0000256" key="2">
    <source>
        <dbReference type="ARBA" id="ARBA00023015"/>
    </source>
</evidence>
<evidence type="ECO:0000259" key="6">
    <source>
        <dbReference type="Pfam" id="PF08281"/>
    </source>
</evidence>
<reference evidence="7" key="1">
    <citation type="submission" date="2022-10" db="EMBL/GenBank/DDBJ databases">
        <title>Culturing micro-colonial fungi from biological soil crusts in the Mojave desert and describing Neophaeococcomyces mojavensis, and introducing the new genera and species Taxawa tesnikishii.</title>
        <authorList>
            <person name="Kurbessoian T."/>
            <person name="Stajich J.E."/>
        </authorList>
    </citation>
    <scope>NUCLEOTIDE SEQUENCE</scope>
    <source>
        <strain evidence="7">TK_35</strain>
    </source>
</reference>
<dbReference type="CDD" id="cd06171">
    <property type="entry name" value="Sigma70_r4"/>
    <property type="match status" value="1"/>
</dbReference>
<evidence type="ECO:0000256" key="1">
    <source>
        <dbReference type="ARBA" id="ARBA00010641"/>
    </source>
</evidence>
<dbReference type="GO" id="GO:0016987">
    <property type="term" value="F:sigma factor activity"/>
    <property type="evidence" value="ECO:0007669"/>
    <property type="project" value="UniProtKB-KW"/>
</dbReference>
<dbReference type="SUPFAM" id="SSF88659">
    <property type="entry name" value="Sigma3 and sigma4 domains of RNA polymerase sigma factors"/>
    <property type="match status" value="1"/>
</dbReference>
<dbReference type="InterPro" id="IPR013324">
    <property type="entry name" value="RNA_pol_sigma_r3/r4-like"/>
</dbReference>
<dbReference type="Pfam" id="PF08281">
    <property type="entry name" value="Sigma70_r4_2"/>
    <property type="match status" value="1"/>
</dbReference>
<evidence type="ECO:0000256" key="3">
    <source>
        <dbReference type="ARBA" id="ARBA00023082"/>
    </source>
</evidence>
<sequence>MPAPPAANDVVDETALVHAAAAGDTAAYEVLYRRHSPRVFATLWRLCGGQQARAEDALQEAFLQAWKALPGFRFESSLSTWLHRLGVNAALMELRGRAAGHDHDSLDDVDGGLPEMAVHDGCAGTERDLERALATLPPRARAVLVLHDIEGWKHHEIAGQLQMAVGSSKAQLHRARGLLTHDPDHDLLARLRALPTERSTPADGWERLSARLPPREPVAAQVPKDNVVALPLRSRRRWWLPVGAALAASLALYAVAPWRHAPEALPAPSGLQLQADAMTEQYRQAVASLPDGTAPEWQPALHELDRSAEQIRAAMAQDPRAPHLLGQLKRTYALRLELTRQAAQAATGLTT</sequence>
<dbReference type="InterPro" id="IPR007627">
    <property type="entry name" value="RNA_pol_sigma70_r2"/>
</dbReference>